<organism evidence="2 3">
    <name type="scientific">Luoshenia tenuis</name>
    <dbReference type="NCBI Taxonomy" id="2763654"/>
    <lineage>
        <taxon>Bacteria</taxon>
        <taxon>Bacillati</taxon>
        <taxon>Bacillota</taxon>
        <taxon>Clostridia</taxon>
        <taxon>Christensenellales</taxon>
        <taxon>Christensenellaceae</taxon>
        <taxon>Luoshenia</taxon>
    </lineage>
</organism>
<dbReference type="AlphaFoldDB" id="A0A926HNI7"/>
<reference evidence="2" key="1">
    <citation type="submission" date="2020-08" db="EMBL/GenBank/DDBJ databases">
        <title>Genome public.</title>
        <authorList>
            <person name="Liu C."/>
            <person name="Sun Q."/>
        </authorList>
    </citation>
    <scope>NUCLEOTIDE SEQUENCE</scope>
    <source>
        <strain evidence="2">NSJ-44</strain>
    </source>
</reference>
<proteinExistence type="predicted"/>
<dbReference type="InterPro" id="IPR011059">
    <property type="entry name" value="Metal-dep_hydrolase_composite"/>
</dbReference>
<dbReference type="PANTHER" id="PTHR43135:SF3">
    <property type="entry name" value="ALPHA-D-RIBOSE 1-METHYLPHOSPHONATE 5-TRIPHOSPHATE DIPHOSPHATASE"/>
    <property type="match status" value="1"/>
</dbReference>
<dbReference type="InterPro" id="IPR051781">
    <property type="entry name" value="Metallo-dep_Hydrolase"/>
</dbReference>
<gene>
    <name evidence="2" type="ORF">H8699_09695</name>
</gene>
<comment type="caution">
    <text evidence="2">The sequence shown here is derived from an EMBL/GenBank/DDBJ whole genome shotgun (WGS) entry which is preliminary data.</text>
</comment>
<dbReference type="Proteomes" id="UP000654279">
    <property type="component" value="Unassembled WGS sequence"/>
</dbReference>
<dbReference type="SUPFAM" id="SSF51338">
    <property type="entry name" value="Composite domain of metallo-dependent hydrolases"/>
    <property type="match status" value="1"/>
</dbReference>
<dbReference type="Pfam" id="PF07969">
    <property type="entry name" value="Amidohydro_3"/>
    <property type="match status" value="1"/>
</dbReference>
<accession>A0A926HNI7</accession>
<dbReference type="CDD" id="cd01309">
    <property type="entry name" value="Met_dep_hydrolase_C"/>
    <property type="match status" value="1"/>
</dbReference>
<evidence type="ECO:0000259" key="1">
    <source>
        <dbReference type="Pfam" id="PF07969"/>
    </source>
</evidence>
<evidence type="ECO:0000313" key="2">
    <source>
        <dbReference type="EMBL" id="MBC8529700.1"/>
    </source>
</evidence>
<dbReference type="EMBL" id="JACRSO010000004">
    <property type="protein sequence ID" value="MBC8529700.1"/>
    <property type="molecule type" value="Genomic_DNA"/>
</dbReference>
<dbReference type="InterPro" id="IPR013108">
    <property type="entry name" value="Amidohydro_3"/>
</dbReference>
<dbReference type="SUPFAM" id="SSF51556">
    <property type="entry name" value="Metallo-dependent hydrolases"/>
    <property type="match status" value="1"/>
</dbReference>
<dbReference type="InterPro" id="IPR032466">
    <property type="entry name" value="Metal_Hydrolase"/>
</dbReference>
<keyword evidence="3" id="KW-1185">Reference proteome</keyword>
<dbReference type="PANTHER" id="PTHR43135">
    <property type="entry name" value="ALPHA-D-RIBOSE 1-METHYLPHOSPHONATE 5-TRIPHOSPHATE DIPHOSPHATASE"/>
    <property type="match status" value="1"/>
</dbReference>
<sequence>MNAFIKEGSILILIENARVWTMAGPPIPGGSVLVREGKIAAVGRDIALRDAQDLQRIDAAGGWVLPGLVEAHCHIGISEERVGGVGDDCNELVTPLTPSLRAVDAVNPMDSAFHNALAAGITTVMTGPGSANVVGGQFVALKTHGRNIAEMVLRQSAALKVAFGENPKTNYGGKGSAPATRMAIAAMLREALFKARDYLNEKQAAQKAGRFFKMDYGQEAYLPVLRGEIPLKAHVHRADDILTAIRIAKEFGLKMTLDHCTEGHLIAREVAASGFPAIVGPSLASRSKVEVENLDFKTAGVLRKAGVEVAICSDHPVTLIQYLPIYAGLAAREGLGQAGALRAITAGAARILGVDHRVGTLEPGKDADIAIFSGNPLETATCTLYTLVNGQVVYDRARDGER</sequence>
<evidence type="ECO:0000313" key="3">
    <source>
        <dbReference type="Proteomes" id="UP000654279"/>
    </source>
</evidence>
<dbReference type="Gene3D" id="3.20.20.140">
    <property type="entry name" value="Metal-dependent hydrolases"/>
    <property type="match status" value="1"/>
</dbReference>
<name>A0A926HNI7_9FIRM</name>
<feature type="domain" description="Amidohydrolase 3" evidence="1">
    <location>
        <begin position="298"/>
        <end position="394"/>
    </location>
</feature>
<protein>
    <submittedName>
        <fullName evidence="2">Amidohydrolase</fullName>
    </submittedName>
</protein>
<dbReference type="GO" id="GO:0016810">
    <property type="term" value="F:hydrolase activity, acting on carbon-nitrogen (but not peptide) bonds"/>
    <property type="evidence" value="ECO:0007669"/>
    <property type="project" value="InterPro"/>
</dbReference>